<feature type="transmembrane region" description="Helical" evidence="7">
    <location>
        <begin position="16"/>
        <end position="38"/>
    </location>
</feature>
<evidence type="ECO:0000313" key="10">
    <source>
        <dbReference type="Proteomes" id="UP000628984"/>
    </source>
</evidence>
<dbReference type="Proteomes" id="UP000628984">
    <property type="component" value="Unassembled WGS sequence"/>
</dbReference>
<dbReference type="InterPro" id="IPR000515">
    <property type="entry name" value="MetI-like"/>
</dbReference>
<feature type="transmembrane region" description="Helical" evidence="7">
    <location>
        <begin position="159"/>
        <end position="178"/>
    </location>
</feature>
<reference evidence="9" key="2">
    <citation type="submission" date="2020-09" db="EMBL/GenBank/DDBJ databases">
        <authorList>
            <person name="Sun Q."/>
            <person name="Kim S."/>
        </authorList>
    </citation>
    <scope>NUCLEOTIDE SEQUENCE</scope>
    <source>
        <strain evidence="9">KCTC 23714</strain>
    </source>
</reference>
<sequence>MAEISTPPTQHRLSRAGLAALLALGAIAVACVVLPLGAAGTPEAPALPIAVWVDVAMNWIVRDASLFGIAFSDLTRALATAAQWPIEVMQKVLAEGWVSGAGFNKRQVLPPASWLGVTLAASLLAWRLAGLRLGLFAAMSGIYLATFGLWTSAMMTLSSVLFCVLASLSLGLVLGIRAHRSPGIEPAVRAVMNIMQTVPTFSYLLPTLLLFGYGPSAALFATVAYAMPPMVHATVIALQSVPSDTLDLARMTGCSRRQTLWKVELPVAMPRLAIGLNQVVMMTLNMVIIASMIGAGGLGYDVLRALRRLDFGAAFEAGMAIVVLAVLLDRLTQALARQQSAGNGRGRAQRTWVVGLALILVPSVLSLFVPALALWPEAWTLSVAAPLNDAVSYINQQFYDPLEAIRTTVLLYVMNPIRDALQLLPWPLVIAATALGGWRLGGGRTAATVVVLGLFIVVTGYWSAAMGSLYLTLLSVILALAIGFPFGIWVAGRTRLQAGVQLFLDTLQTLPTLVYLLPAVMLFRNGDFSALIAILSYAVAPAVRYGIDGMLHVPSERIEAAAMSGCSRWQTFRHVRLPGALPTLLLGVNQTVMMALSMLVIAALVGTRELGQNVFTALSQGMAGPGIVAGLCVAALALIIDTILKAAAARATQSEGNSHV</sequence>
<dbReference type="FunFam" id="1.10.3720.10:FF:000001">
    <property type="entry name" value="Glycine betaine ABC transporter, permease"/>
    <property type="match status" value="1"/>
</dbReference>
<dbReference type="PANTHER" id="PTHR47737">
    <property type="entry name" value="GLYCINE BETAINE/PROLINE BETAINE TRANSPORT SYSTEM PERMEASE PROTEIN PROW"/>
    <property type="match status" value="1"/>
</dbReference>
<name>A0A918MND9_9RHOB</name>
<evidence type="ECO:0000256" key="4">
    <source>
        <dbReference type="ARBA" id="ARBA00022692"/>
    </source>
</evidence>
<dbReference type="GO" id="GO:0005275">
    <property type="term" value="F:amine transmembrane transporter activity"/>
    <property type="evidence" value="ECO:0007669"/>
    <property type="project" value="TreeGrafter"/>
</dbReference>
<dbReference type="Pfam" id="PF00528">
    <property type="entry name" value="BPD_transp_1"/>
    <property type="match status" value="2"/>
</dbReference>
<feature type="domain" description="ABC transmembrane type-1" evidence="8">
    <location>
        <begin position="465"/>
        <end position="644"/>
    </location>
</feature>
<keyword evidence="4 7" id="KW-0812">Transmembrane</keyword>
<feature type="transmembrane region" description="Helical" evidence="7">
    <location>
        <begin position="626"/>
        <end position="644"/>
    </location>
</feature>
<dbReference type="GO" id="GO:0031460">
    <property type="term" value="P:glycine betaine transport"/>
    <property type="evidence" value="ECO:0007669"/>
    <property type="project" value="TreeGrafter"/>
</dbReference>
<evidence type="ECO:0000256" key="3">
    <source>
        <dbReference type="ARBA" id="ARBA00022475"/>
    </source>
</evidence>
<feature type="transmembrane region" description="Helical" evidence="7">
    <location>
        <begin position="420"/>
        <end position="438"/>
    </location>
</feature>
<organism evidence="9 10">
    <name type="scientific">Gemmobacter lanyuensis</name>
    <dbReference type="NCBI Taxonomy" id="1054497"/>
    <lineage>
        <taxon>Bacteria</taxon>
        <taxon>Pseudomonadati</taxon>
        <taxon>Pseudomonadota</taxon>
        <taxon>Alphaproteobacteria</taxon>
        <taxon>Rhodobacterales</taxon>
        <taxon>Paracoccaceae</taxon>
        <taxon>Gemmobacter</taxon>
    </lineage>
</organism>
<feature type="domain" description="ABC transmembrane type-1" evidence="8">
    <location>
        <begin position="149"/>
        <end position="332"/>
    </location>
</feature>
<proteinExistence type="inferred from homology"/>
<dbReference type="RefSeq" id="WP_189634911.1">
    <property type="nucleotide sequence ID" value="NZ_BMYQ01000013.1"/>
</dbReference>
<dbReference type="GO" id="GO:0043190">
    <property type="term" value="C:ATP-binding cassette (ABC) transporter complex"/>
    <property type="evidence" value="ECO:0007669"/>
    <property type="project" value="TreeGrafter"/>
</dbReference>
<feature type="transmembrane region" description="Helical" evidence="7">
    <location>
        <begin position="583"/>
        <end position="606"/>
    </location>
</feature>
<evidence type="ECO:0000256" key="6">
    <source>
        <dbReference type="ARBA" id="ARBA00023136"/>
    </source>
</evidence>
<comment type="similarity">
    <text evidence="7">Belongs to the binding-protein-dependent transport system permease family.</text>
</comment>
<evidence type="ECO:0000256" key="1">
    <source>
        <dbReference type="ARBA" id="ARBA00004651"/>
    </source>
</evidence>
<dbReference type="GO" id="GO:0015226">
    <property type="term" value="F:carnitine transmembrane transporter activity"/>
    <property type="evidence" value="ECO:0007669"/>
    <property type="project" value="TreeGrafter"/>
</dbReference>
<reference evidence="9" key="1">
    <citation type="journal article" date="2014" name="Int. J. Syst. Evol. Microbiol.">
        <title>Complete genome sequence of Corynebacterium casei LMG S-19264T (=DSM 44701T), isolated from a smear-ripened cheese.</title>
        <authorList>
            <consortium name="US DOE Joint Genome Institute (JGI-PGF)"/>
            <person name="Walter F."/>
            <person name="Albersmeier A."/>
            <person name="Kalinowski J."/>
            <person name="Ruckert C."/>
        </authorList>
    </citation>
    <scope>NUCLEOTIDE SEQUENCE</scope>
    <source>
        <strain evidence="9">KCTC 23714</strain>
    </source>
</reference>
<gene>
    <name evidence="9" type="ORF">GCM10011452_32260</name>
</gene>
<evidence type="ECO:0000256" key="2">
    <source>
        <dbReference type="ARBA" id="ARBA00022448"/>
    </source>
</evidence>
<feature type="transmembrane region" description="Helical" evidence="7">
    <location>
        <begin position="445"/>
        <end position="464"/>
    </location>
</feature>
<keyword evidence="10" id="KW-1185">Reference proteome</keyword>
<evidence type="ECO:0000313" key="9">
    <source>
        <dbReference type="EMBL" id="GGW41432.1"/>
    </source>
</evidence>
<evidence type="ECO:0000256" key="7">
    <source>
        <dbReference type="RuleBase" id="RU363032"/>
    </source>
</evidence>
<dbReference type="AlphaFoldDB" id="A0A918MND9"/>
<dbReference type="Gene3D" id="1.10.3720.10">
    <property type="entry name" value="MetI-like"/>
    <property type="match status" value="2"/>
</dbReference>
<accession>A0A918MND9</accession>
<dbReference type="CDD" id="cd06261">
    <property type="entry name" value="TM_PBP2"/>
    <property type="match status" value="2"/>
</dbReference>
<comment type="caution">
    <text evidence="9">The sequence shown here is derived from an EMBL/GenBank/DDBJ whole genome shotgun (WGS) entry which is preliminary data.</text>
</comment>
<keyword evidence="5 7" id="KW-1133">Transmembrane helix</keyword>
<feature type="transmembrane region" description="Helical" evidence="7">
    <location>
        <begin position="279"/>
        <end position="299"/>
    </location>
</feature>
<feature type="transmembrane region" description="Helical" evidence="7">
    <location>
        <begin position="133"/>
        <end position="153"/>
    </location>
</feature>
<dbReference type="EMBL" id="BMYQ01000013">
    <property type="protein sequence ID" value="GGW41432.1"/>
    <property type="molecule type" value="Genomic_DNA"/>
</dbReference>
<dbReference type="PROSITE" id="PS50928">
    <property type="entry name" value="ABC_TM1"/>
    <property type="match status" value="2"/>
</dbReference>
<dbReference type="PANTHER" id="PTHR47737:SF1">
    <property type="entry name" value="GLYCINE BETAINE_PROLINE BETAINE TRANSPORT SYSTEM PERMEASE PROTEIN PROW"/>
    <property type="match status" value="1"/>
</dbReference>
<keyword evidence="3" id="KW-1003">Cell membrane</keyword>
<keyword evidence="6 7" id="KW-0472">Membrane</keyword>
<dbReference type="InterPro" id="IPR035906">
    <property type="entry name" value="MetI-like_sf"/>
</dbReference>
<keyword evidence="2 7" id="KW-0813">Transport</keyword>
<protein>
    <submittedName>
        <fullName evidence="9">ABC transporter permease</fullName>
    </submittedName>
</protein>
<feature type="transmembrane region" description="Helical" evidence="7">
    <location>
        <begin position="470"/>
        <end position="490"/>
    </location>
</feature>
<dbReference type="GO" id="GO:0015871">
    <property type="term" value="P:choline transport"/>
    <property type="evidence" value="ECO:0007669"/>
    <property type="project" value="TreeGrafter"/>
</dbReference>
<feature type="transmembrane region" description="Helical" evidence="7">
    <location>
        <begin position="352"/>
        <end position="375"/>
    </location>
</feature>
<dbReference type="SUPFAM" id="SSF161098">
    <property type="entry name" value="MetI-like"/>
    <property type="match status" value="2"/>
</dbReference>
<comment type="subcellular location">
    <subcellularLocation>
        <location evidence="1 7">Cell membrane</location>
        <topology evidence="1 7">Multi-pass membrane protein</topology>
    </subcellularLocation>
</comment>
<evidence type="ECO:0000259" key="8">
    <source>
        <dbReference type="PROSITE" id="PS50928"/>
    </source>
</evidence>
<evidence type="ECO:0000256" key="5">
    <source>
        <dbReference type="ARBA" id="ARBA00022989"/>
    </source>
</evidence>